<evidence type="ECO:0000313" key="3">
    <source>
        <dbReference type="EMBL" id="KYQ96650.1"/>
    </source>
</evidence>
<gene>
    <name evidence="3" type="ORF">DLAC_11568</name>
</gene>
<feature type="transmembrane region" description="Helical" evidence="1">
    <location>
        <begin position="6"/>
        <end position="25"/>
    </location>
</feature>
<keyword evidence="1" id="KW-0812">Transmembrane</keyword>
<keyword evidence="1" id="KW-1133">Transmembrane helix</keyword>
<keyword evidence="1" id="KW-0472">Membrane</keyword>
<comment type="caution">
    <text evidence="3">The sequence shown here is derived from an EMBL/GenBank/DDBJ whole genome shotgun (WGS) entry which is preliminary data.</text>
</comment>
<dbReference type="InParanoid" id="A0A151ZRU7"/>
<evidence type="ECO:0000259" key="2">
    <source>
        <dbReference type="Pfam" id="PF24893"/>
    </source>
</evidence>
<dbReference type="AlphaFoldDB" id="A0A151ZRU7"/>
<keyword evidence="4" id="KW-1185">Reference proteome</keyword>
<reference evidence="3 4" key="1">
    <citation type="submission" date="2015-12" db="EMBL/GenBank/DDBJ databases">
        <title>Dictyostelia acquired genes for synthesis and detection of signals that induce cell-type specialization by lateral gene transfer from prokaryotes.</title>
        <authorList>
            <person name="Gloeckner G."/>
            <person name="Schaap P."/>
        </authorList>
    </citation>
    <scope>NUCLEOTIDE SEQUENCE [LARGE SCALE GENOMIC DNA]</scope>
    <source>
        <strain evidence="3 4">TK</strain>
    </source>
</reference>
<accession>A0A151ZRU7</accession>
<evidence type="ECO:0000256" key="1">
    <source>
        <dbReference type="SAM" id="Phobius"/>
    </source>
</evidence>
<dbReference type="Pfam" id="PF24893">
    <property type="entry name" value="DUF7743"/>
    <property type="match status" value="1"/>
</dbReference>
<organism evidence="3 4">
    <name type="scientific">Tieghemostelium lacteum</name>
    <name type="common">Slime mold</name>
    <name type="synonym">Dictyostelium lacteum</name>
    <dbReference type="NCBI Taxonomy" id="361077"/>
    <lineage>
        <taxon>Eukaryota</taxon>
        <taxon>Amoebozoa</taxon>
        <taxon>Evosea</taxon>
        <taxon>Eumycetozoa</taxon>
        <taxon>Dictyostelia</taxon>
        <taxon>Dictyosteliales</taxon>
        <taxon>Raperosteliaceae</taxon>
        <taxon>Tieghemostelium</taxon>
    </lineage>
</organism>
<evidence type="ECO:0000313" key="4">
    <source>
        <dbReference type="Proteomes" id="UP000076078"/>
    </source>
</evidence>
<feature type="domain" description="DUF7743" evidence="2">
    <location>
        <begin position="409"/>
        <end position="513"/>
    </location>
</feature>
<dbReference type="Proteomes" id="UP000076078">
    <property type="component" value="Unassembled WGS sequence"/>
</dbReference>
<sequence>MSYLHIYLFILFLLIINLYHAQNLFQIKGIKFLEYPKTYSSDECDIFVHFLIDSGQYTMTVDATPQTSYQNTSLYMKSFTIDRNDIPAMLTVDITVNSELDNYLLGNYTCKTAPTMDLSILNMDYINFRRQNNYKGRLFFRADTGEKQVSESDFTCNNSPIVDSCLVGKIGYSNIFYMDLYTQNAALTINPISFDIVYNSIPTPVTIYPYENTTFSFNMTALENFQDISVSQVSDLYFYFQSENNNILALSFIGTINTNVIYNYYPLRKTASSSNLYTYMGYTPLLAQSNSVQLYQYDSNSQFTSKRMVTTTFTPVETPFPQNVLQTTYSLGTKIISYNFNLSFWKYGDLPSFNQKENLFFYTFPFGFIGIENSVPIYNAAFVISISQAVIYNVDYFSSTEYQLNPSLPDIIPPRLENVYLTHFEDNGYLLTVQASDDITGVYKIIVGNPVIALITTADLVSGDILNGVYQKMLNLPNSNVDLDLLIVDRAFNEILITEGDIFNFNPQNNLMLTVPSNPFQKNG</sequence>
<dbReference type="EMBL" id="LODT01000021">
    <property type="protein sequence ID" value="KYQ96650.1"/>
    <property type="molecule type" value="Genomic_DNA"/>
</dbReference>
<protein>
    <recommendedName>
        <fullName evidence="2">DUF7743 domain-containing protein</fullName>
    </recommendedName>
</protein>
<name>A0A151ZRU7_TIELA</name>
<dbReference type="InterPro" id="IPR056645">
    <property type="entry name" value="DUF7743"/>
</dbReference>
<proteinExistence type="predicted"/>